<sequence length="418" mass="45583">MCFSEFIGYTCGHSSSEVLRPCPMTTQLYTNPLCARYARRPILAPEMCPACQRILHGRAVLIVEWEHRWMHERGVCGCEVQFPDLFRPRVVGRSQPVEVRHSNTESNDDTGNGRSNSEVETVLPRMGGNDKSGAKKVPALYQETTTTTTTMRGGDGRPEVAIRIPSFYGAEWVDEHRQLHLKGSCKCSGDFSFYQTPTSYRVAPSSSAERSREQATRMAHSRSLQSQSIYDGASTPYSSPQAQERKAQTTQKNSAHHPYHSQAPHADRGATGPPIPQRSPGAIYEVDPARSSNALYNFACVEGAKITSCADFQSVEFPRPKNVLPLVGLPIGAGPEGPAGLPHTGDFVSCVLHAREMIAALGDGPDRLLRRKSRSVSCLYELKVTVAGGRQGPARHSQSVGPSAGASDSENDLSDDQL</sequence>
<dbReference type="AlphaFoldDB" id="A0A423WFJ4"/>
<dbReference type="Proteomes" id="UP000285146">
    <property type="component" value="Unassembled WGS sequence"/>
</dbReference>
<dbReference type="OrthoDB" id="3438093at2759"/>
<reference evidence="2 3" key="1">
    <citation type="submission" date="2015-09" db="EMBL/GenBank/DDBJ databases">
        <title>Host preference determinants of Valsa canker pathogens revealed by comparative genomics.</title>
        <authorList>
            <person name="Yin Z."/>
            <person name="Huang L."/>
        </authorList>
    </citation>
    <scope>NUCLEOTIDE SEQUENCE [LARGE SCALE GENOMIC DNA]</scope>
    <source>
        <strain evidence="2 3">SXYLt</strain>
    </source>
</reference>
<feature type="compositionally biased region" description="Polar residues" evidence="1">
    <location>
        <begin position="222"/>
        <end position="253"/>
    </location>
</feature>
<feature type="region of interest" description="Disordered" evidence="1">
    <location>
        <begin position="200"/>
        <end position="283"/>
    </location>
</feature>
<feature type="compositionally biased region" description="Polar residues" evidence="1">
    <location>
        <begin position="109"/>
        <end position="119"/>
    </location>
</feature>
<accession>A0A423WFJ4</accession>
<feature type="region of interest" description="Disordered" evidence="1">
    <location>
        <begin position="96"/>
        <end position="134"/>
    </location>
</feature>
<evidence type="ECO:0000256" key="1">
    <source>
        <dbReference type="SAM" id="MobiDB-lite"/>
    </source>
</evidence>
<protein>
    <submittedName>
        <fullName evidence="2">Uncharacterized protein</fullName>
    </submittedName>
</protein>
<feature type="compositionally biased region" description="Acidic residues" evidence="1">
    <location>
        <begin position="409"/>
        <end position="418"/>
    </location>
</feature>
<organism evidence="2 3">
    <name type="scientific">Cytospora leucostoma</name>
    <dbReference type="NCBI Taxonomy" id="1230097"/>
    <lineage>
        <taxon>Eukaryota</taxon>
        <taxon>Fungi</taxon>
        <taxon>Dikarya</taxon>
        <taxon>Ascomycota</taxon>
        <taxon>Pezizomycotina</taxon>
        <taxon>Sordariomycetes</taxon>
        <taxon>Sordariomycetidae</taxon>
        <taxon>Diaporthales</taxon>
        <taxon>Cytosporaceae</taxon>
        <taxon>Cytospora</taxon>
    </lineage>
</organism>
<gene>
    <name evidence="2" type="ORF">VPNG_07682</name>
</gene>
<dbReference type="STRING" id="1230097.A0A423WFJ4"/>
<keyword evidence="3" id="KW-1185">Reference proteome</keyword>
<dbReference type="InParanoid" id="A0A423WFJ4"/>
<dbReference type="EMBL" id="LKEB01000052">
    <property type="protein sequence ID" value="ROW02031.1"/>
    <property type="molecule type" value="Genomic_DNA"/>
</dbReference>
<proteinExistence type="predicted"/>
<evidence type="ECO:0000313" key="2">
    <source>
        <dbReference type="EMBL" id="ROW02031.1"/>
    </source>
</evidence>
<evidence type="ECO:0000313" key="3">
    <source>
        <dbReference type="Proteomes" id="UP000285146"/>
    </source>
</evidence>
<comment type="caution">
    <text evidence="2">The sequence shown here is derived from an EMBL/GenBank/DDBJ whole genome shotgun (WGS) entry which is preliminary data.</text>
</comment>
<name>A0A423WFJ4_9PEZI</name>
<feature type="region of interest" description="Disordered" evidence="1">
    <location>
        <begin position="389"/>
        <end position="418"/>
    </location>
</feature>